<evidence type="ECO:0000313" key="2">
    <source>
        <dbReference type="EMBL" id="GIY73222.1"/>
    </source>
</evidence>
<keyword evidence="1" id="KW-0812">Transmembrane</keyword>
<evidence type="ECO:0000256" key="1">
    <source>
        <dbReference type="SAM" id="Phobius"/>
    </source>
</evidence>
<comment type="caution">
    <text evidence="2">The sequence shown here is derived from an EMBL/GenBank/DDBJ whole genome shotgun (WGS) entry which is preliminary data.</text>
</comment>
<organism evidence="2 3">
    <name type="scientific">Caerostris extrusa</name>
    <name type="common">Bark spider</name>
    <name type="synonym">Caerostris bankana</name>
    <dbReference type="NCBI Taxonomy" id="172846"/>
    <lineage>
        <taxon>Eukaryota</taxon>
        <taxon>Metazoa</taxon>
        <taxon>Ecdysozoa</taxon>
        <taxon>Arthropoda</taxon>
        <taxon>Chelicerata</taxon>
        <taxon>Arachnida</taxon>
        <taxon>Araneae</taxon>
        <taxon>Araneomorphae</taxon>
        <taxon>Entelegynae</taxon>
        <taxon>Araneoidea</taxon>
        <taxon>Araneidae</taxon>
        <taxon>Caerostris</taxon>
    </lineage>
</organism>
<keyword evidence="1" id="KW-0472">Membrane</keyword>
<gene>
    <name evidence="2" type="ORF">CEXT_96401</name>
</gene>
<dbReference type="AlphaFoldDB" id="A0AAV4VS40"/>
<protein>
    <submittedName>
        <fullName evidence="2">Uncharacterized protein</fullName>
    </submittedName>
</protein>
<evidence type="ECO:0000313" key="3">
    <source>
        <dbReference type="Proteomes" id="UP001054945"/>
    </source>
</evidence>
<dbReference type="EMBL" id="BPLR01015049">
    <property type="protein sequence ID" value="GIY73222.1"/>
    <property type="molecule type" value="Genomic_DNA"/>
</dbReference>
<dbReference type="Proteomes" id="UP001054945">
    <property type="component" value="Unassembled WGS sequence"/>
</dbReference>
<keyword evidence="1" id="KW-1133">Transmembrane helix</keyword>
<keyword evidence="3" id="KW-1185">Reference proteome</keyword>
<name>A0AAV4VS40_CAEEX</name>
<feature type="transmembrane region" description="Helical" evidence="1">
    <location>
        <begin position="20"/>
        <end position="40"/>
    </location>
</feature>
<sequence>MVQTIESDLVWIVNRPLLNLAFPKAPLFISSLYSIVIWAIEMKGPLLVRFRIAAGLADAGCRTAPDNMGARPRSAFRKECHCSGRRGANSIT</sequence>
<accession>A0AAV4VS40</accession>
<reference evidence="2 3" key="1">
    <citation type="submission" date="2021-06" db="EMBL/GenBank/DDBJ databases">
        <title>Caerostris extrusa draft genome.</title>
        <authorList>
            <person name="Kono N."/>
            <person name="Arakawa K."/>
        </authorList>
    </citation>
    <scope>NUCLEOTIDE SEQUENCE [LARGE SCALE GENOMIC DNA]</scope>
</reference>
<proteinExistence type="predicted"/>